<feature type="compositionally biased region" description="Basic and acidic residues" evidence="1">
    <location>
        <begin position="57"/>
        <end position="67"/>
    </location>
</feature>
<name>A0AAN8HDV2_CHAGU</name>
<gene>
    <name evidence="2" type="ORF">CgunFtcFv8_005788</name>
</gene>
<organism evidence="2 3">
    <name type="scientific">Champsocephalus gunnari</name>
    <name type="common">Mackerel icefish</name>
    <dbReference type="NCBI Taxonomy" id="52237"/>
    <lineage>
        <taxon>Eukaryota</taxon>
        <taxon>Metazoa</taxon>
        <taxon>Chordata</taxon>
        <taxon>Craniata</taxon>
        <taxon>Vertebrata</taxon>
        <taxon>Euteleostomi</taxon>
        <taxon>Actinopterygii</taxon>
        <taxon>Neopterygii</taxon>
        <taxon>Teleostei</taxon>
        <taxon>Neoteleostei</taxon>
        <taxon>Acanthomorphata</taxon>
        <taxon>Eupercaria</taxon>
        <taxon>Perciformes</taxon>
        <taxon>Notothenioidei</taxon>
        <taxon>Channichthyidae</taxon>
        <taxon>Champsocephalus</taxon>
    </lineage>
</organism>
<evidence type="ECO:0000313" key="3">
    <source>
        <dbReference type="Proteomes" id="UP001331515"/>
    </source>
</evidence>
<evidence type="ECO:0000313" key="2">
    <source>
        <dbReference type="EMBL" id="KAK5911632.1"/>
    </source>
</evidence>
<accession>A0AAN8HDV2</accession>
<keyword evidence="3" id="KW-1185">Reference proteome</keyword>
<dbReference type="AlphaFoldDB" id="A0AAN8HDV2"/>
<proteinExistence type="predicted"/>
<evidence type="ECO:0000256" key="1">
    <source>
        <dbReference type="SAM" id="MobiDB-lite"/>
    </source>
</evidence>
<comment type="caution">
    <text evidence="2">The sequence shown here is derived from an EMBL/GenBank/DDBJ whole genome shotgun (WGS) entry which is preliminary data.</text>
</comment>
<reference evidence="2 3" key="1">
    <citation type="journal article" date="2023" name="Mol. Biol. Evol.">
        <title>Genomics of Secondarily Temperate Adaptation in the Only Non-Antarctic Icefish.</title>
        <authorList>
            <person name="Rivera-Colon A.G."/>
            <person name="Rayamajhi N."/>
            <person name="Minhas B.F."/>
            <person name="Madrigal G."/>
            <person name="Bilyk K.T."/>
            <person name="Yoon V."/>
            <person name="Hune M."/>
            <person name="Gregory S."/>
            <person name="Cheng C.H.C."/>
            <person name="Catchen J.M."/>
        </authorList>
    </citation>
    <scope>NUCLEOTIDE SEQUENCE [LARGE SCALE GENOMIC DNA]</scope>
    <source>
        <tissue evidence="2">White muscle</tissue>
    </source>
</reference>
<sequence>MGVPLRFHLLTSKAQHQQHHSISSNVRETCRHPSETFDHFLHGEISWPPRCLRGARGGHEMRNERKNRVVKSRQPDAAEVAHAALSDEQ</sequence>
<dbReference type="Proteomes" id="UP001331515">
    <property type="component" value="Unassembled WGS sequence"/>
</dbReference>
<protein>
    <submittedName>
        <fullName evidence="2">Uncharacterized protein</fullName>
    </submittedName>
</protein>
<feature type="region of interest" description="Disordered" evidence="1">
    <location>
        <begin position="57"/>
        <end position="89"/>
    </location>
</feature>
<dbReference type="EMBL" id="JAURVH010001528">
    <property type="protein sequence ID" value="KAK5911632.1"/>
    <property type="molecule type" value="Genomic_DNA"/>
</dbReference>